<dbReference type="RefSeq" id="WP_071116274.1">
    <property type="nucleotide sequence ID" value="NZ_MKCS01000001.1"/>
</dbReference>
<reference evidence="13 14" key="1">
    <citation type="submission" date="2016-09" db="EMBL/GenBank/DDBJ databases">
        <title>Chromobacterium muskegensis sp. nov., an insecticidal bacterium isolated from Sphagnum bogs.</title>
        <authorList>
            <person name="Sparks M.E."/>
            <person name="Blackburn M.B."/>
            <person name="Gundersen-Rindal D.E."/>
            <person name="Mitchell A."/>
            <person name="Farrar R."/>
            <person name="Kuhar D."/>
        </authorList>
    </citation>
    <scope>NUCLEOTIDE SEQUENCE [LARGE SCALE GENOMIC DNA]</scope>
    <source>
        <strain evidence="13 14">37-2</strain>
    </source>
</reference>
<comment type="subcellular location">
    <subcellularLocation>
        <location evidence="10">Cytoplasm</location>
    </subcellularLocation>
</comment>
<dbReference type="GO" id="GO:0005525">
    <property type="term" value="F:GTP binding"/>
    <property type="evidence" value="ECO:0007669"/>
    <property type="project" value="UniProtKB-UniRule"/>
</dbReference>
<dbReference type="InterPro" id="IPR027417">
    <property type="entry name" value="P-loop_NTPase"/>
</dbReference>
<protein>
    <recommendedName>
        <fullName evidence="10">Small ribosomal subunit biogenesis GTPase RsgA</fullName>
        <ecNumber evidence="10">3.6.1.-</ecNumber>
    </recommendedName>
</protein>
<keyword evidence="3 10" id="KW-0479">Metal-binding</keyword>
<evidence type="ECO:0000313" key="13">
    <source>
        <dbReference type="EMBL" id="OHX14774.1"/>
    </source>
</evidence>
<dbReference type="InterPro" id="IPR004881">
    <property type="entry name" value="Ribosome_biogen_GTPase_RsgA"/>
</dbReference>
<proteinExistence type="inferred from homology"/>
<keyword evidence="1 10" id="KW-0963">Cytoplasm</keyword>
<dbReference type="PANTHER" id="PTHR32120">
    <property type="entry name" value="SMALL RIBOSOMAL SUBUNIT BIOGENESIS GTPASE RSGA"/>
    <property type="match status" value="1"/>
</dbReference>
<comment type="cofactor">
    <cofactor evidence="10">
        <name>Zn(2+)</name>
        <dbReference type="ChEBI" id="CHEBI:29105"/>
    </cofactor>
    <text evidence="10">Binds 1 zinc ion per subunit.</text>
</comment>
<comment type="subunit">
    <text evidence="10">Monomer. Associates with 30S ribosomal subunit, binds 16S rRNA.</text>
</comment>
<dbReference type="PANTHER" id="PTHR32120:SF10">
    <property type="entry name" value="SMALL RIBOSOMAL SUBUNIT BIOGENESIS GTPASE RSGA"/>
    <property type="match status" value="1"/>
</dbReference>
<evidence type="ECO:0000256" key="6">
    <source>
        <dbReference type="ARBA" id="ARBA00022801"/>
    </source>
</evidence>
<dbReference type="GO" id="GO:0046872">
    <property type="term" value="F:metal ion binding"/>
    <property type="evidence" value="ECO:0007669"/>
    <property type="project" value="UniProtKB-KW"/>
</dbReference>
<evidence type="ECO:0000259" key="12">
    <source>
        <dbReference type="PROSITE" id="PS51721"/>
    </source>
</evidence>
<keyword evidence="5 10" id="KW-0547">Nucleotide-binding</keyword>
<feature type="binding site" evidence="10">
    <location>
        <position position="287"/>
    </location>
    <ligand>
        <name>Zn(2+)</name>
        <dbReference type="ChEBI" id="CHEBI:29105"/>
    </ligand>
</feature>
<keyword evidence="9 10" id="KW-0342">GTP-binding</keyword>
<dbReference type="AlphaFoldDB" id="A0A1S1X5K7"/>
<dbReference type="GO" id="GO:0019843">
    <property type="term" value="F:rRNA binding"/>
    <property type="evidence" value="ECO:0007669"/>
    <property type="project" value="UniProtKB-KW"/>
</dbReference>
<evidence type="ECO:0000256" key="4">
    <source>
        <dbReference type="ARBA" id="ARBA00022730"/>
    </source>
</evidence>
<dbReference type="Pfam" id="PF03193">
    <property type="entry name" value="RsgA_GTPase"/>
    <property type="match status" value="1"/>
</dbReference>
<organism evidence="13 14">
    <name type="scientific">Chromobacterium sphagni</name>
    <dbReference type="NCBI Taxonomy" id="1903179"/>
    <lineage>
        <taxon>Bacteria</taxon>
        <taxon>Pseudomonadati</taxon>
        <taxon>Pseudomonadota</taxon>
        <taxon>Betaproteobacteria</taxon>
        <taxon>Neisseriales</taxon>
        <taxon>Chromobacteriaceae</taxon>
        <taxon>Chromobacterium</taxon>
    </lineage>
</organism>
<dbReference type="NCBIfam" id="TIGR00157">
    <property type="entry name" value="ribosome small subunit-dependent GTPase A"/>
    <property type="match status" value="1"/>
</dbReference>
<keyword evidence="4 10" id="KW-0699">rRNA-binding</keyword>
<feature type="binding site" evidence="10">
    <location>
        <position position="280"/>
    </location>
    <ligand>
        <name>Zn(2+)</name>
        <dbReference type="ChEBI" id="CHEBI:29105"/>
    </ligand>
</feature>
<accession>A0A1S1X5K7</accession>
<feature type="domain" description="CP-type G" evidence="12">
    <location>
        <begin position="101"/>
        <end position="257"/>
    </location>
</feature>
<evidence type="ECO:0000256" key="9">
    <source>
        <dbReference type="ARBA" id="ARBA00023134"/>
    </source>
</evidence>
<feature type="binding site" evidence="10">
    <location>
        <position position="293"/>
    </location>
    <ligand>
        <name>Zn(2+)</name>
        <dbReference type="ChEBI" id="CHEBI:29105"/>
    </ligand>
</feature>
<comment type="caution">
    <text evidence="13">The sequence shown here is derived from an EMBL/GenBank/DDBJ whole genome shotgun (WGS) entry which is preliminary data.</text>
</comment>
<evidence type="ECO:0000256" key="1">
    <source>
        <dbReference type="ARBA" id="ARBA00022490"/>
    </source>
</evidence>
<evidence type="ECO:0000256" key="5">
    <source>
        <dbReference type="ARBA" id="ARBA00022741"/>
    </source>
</evidence>
<evidence type="ECO:0000256" key="10">
    <source>
        <dbReference type="HAMAP-Rule" id="MF_01820"/>
    </source>
</evidence>
<sequence length="341" mass="37446">MLNFDFPRLAAIGLTPLLLRQALAQAGDADATLCRVSRVQRDCFWLHDGDEERRAQVLPSLHGQLAVGDWALVQPQAAGPWRLLERLEPFNQLARVGDDGVRQLYASNVDTALLVMGLDGDFNPRRLERYLGLAASAGVAPVVVLSKVDLCPDAERKVEELETRLRPLPPILLLNATDPACRGALQPWLGAGQTLVLLGSSGVGKSTLSNTLLGVDAQAVGGVREDDSRGRHTTTARSLLQCPDGSCIIDTPGVRSLQAPLDEETLASSFADIAELAARCQFRDCSHKLEPGCAVRGAVANDRLLNYHKLQREMRRTEQTALQRQQQRREWKVRSKASRRR</sequence>
<dbReference type="OrthoDB" id="9809485at2"/>
<feature type="domain" description="EngC GTPase" evidence="11">
    <location>
        <begin position="107"/>
        <end position="255"/>
    </location>
</feature>
<dbReference type="HAMAP" id="MF_01820">
    <property type="entry name" value="GTPase_RsgA"/>
    <property type="match status" value="1"/>
</dbReference>
<keyword evidence="7 10" id="KW-0862">Zinc</keyword>
<comment type="function">
    <text evidence="10">One of several proteins that assist in the late maturation steps of the functional core of the 30S ribosomal subunit. Helps release RbfA from mature subunits. May play a role in the assembly of ribosomal proteins into the subunit. Circularly permuted GTPase that catalyzes slow GTP hydrolysis, GTPase activity is stimulated by the 30S ribosomal subunit.</text>
</comment>
<dbReference type="SUPFAM" id="SSF52540">
    <property type="entry name" value="P-loop containing nucleoside triphosphate hydrolases"/>
    <property type="match status" value="1"/>
</dbReference>
<evidence type="ECO:0000256" key="3">
    <source>
        <dbReference type="ARBA" id="ARBA00022723"/>
    </source>
</evidence>
<dbReference type="EC" id="3.6.1.-" evidence="10"/>
<dbReference type="InterPro" id="IPR030378">
    <property type="entry name" value="G_CP_dom"/>
</dbReference>
<dbReference type="InterPro" id="IPR010914">
    <property type="entry name" value="RsgA_GTPase_dom"/>
</dbReference>
<dbReference type="GO" id="GO:0005737">
    <property type="term" value="C:cytoplasm"/>
    <property type="evidence" value="ECO:0007669"/>
    <property type="project" value="UniProtKB-SubCell"/>
</dbReference>
<keyword evidence="8 10" id="KW-0694">RNA-binding</keyword>
<evidence type="ECO:0000256" key="8">
    <source>
        <dbReference type="ARBA" id="ARBA00022884"/>
    </source>
</evidence>
<keyword evidence="2 10" id="KW-0690">Ribosome biogenesis</keyword>
<evidence type="ECO:0000259" key="11">
    <source>
        <dbReference type="PROSITE" id="PS50936"/>
    </source>
</evidence>
<dbReference type="GO" id="GO:0042274">
    <property type="term" value="P:ribosomal small subunit biogenesis"/>
    <property type="evidence" value="ECO:0007669"/>
    <property type="project" value="UniProtKB-UniRule"/>
</dbReference>
<dbReference type="EMBL" id="MKCS01000001">
    <property type="protein sequence ID" value="OHX14774.1"/>
    <property type="molecule type" value="Genomic_DNA"/>
</dbReference>
<keyword evidence="6 10" id="KW-0378">Hydrolase</keyword>
<dbReference type="Gene3D" id="1.10.40.50">
    <property type="entry name" value="Probable gtpase engc, domain 3"/>
    <property type="match status" value="1"/>
</dbReference>
<feature type="binding site" evidence="10">
    <location>
        <begin position="146"/>
        <end position="149"/>
    </location>
    <ligand>
        <name>GTP</name>
        <dbReference type="ChEBI" id="CHEBI:37565"/>
    </ligand>
</feature>
<dbReference type="CDD" id="cd01854">
    <property type="entry name" value="YjeQ_EngC"/>
    <property type="match status" value="1"/>
</dbReference>
<dbReference type="Proteomes" id="UP000180088">
    <property type="component" value="Unassembled WGS sequence"/>
</dbReference>
<name>A0A1S1X5K7_9NEIS</name>
<comment type="similarity">
    <text evidence="10">Belongs to the TRAFAC class YlqF/YawG GTPase family. RsgA subfamily.</text>
</comment>
<evidence type="ECO:0000313" key="14">
    <source>
        <dbReference type="Proteomes" id="UP000180088"/>
    </source>
</evidence>
<dbReference type="PROSITE" id="PS51721">
    <property type="entry name" value="G_CP"/>
    <property type="match status" value="1"/>
</dbReference>
<dbReference type="Gene3D" id="3.40.50.300">
    <property type="entry name" value="P-loop containing nucleotide triphosphate hydrolases"/>
    <property type="match status" value="1"/>
</dbReference>
<gene>
    <name evidence="10" type="primary">rsgA</name>
    <name evidence="13" type="ORF">BI347_15625</name>
</gene>
<feature type="binding site" evidence="10">
    <location>
        <position position="285"/>
    </location>
    <ligand>
        <name>Zn(2+)</name>
        <dbReference type="ChEBI" id="CHEBI:29105"/>
    </ligand>
</feature>
<evidence type="ECO:0000256" key="2">
    <source>
        <dbReference type="ARBA" id="ARBA00022517"/>
    </source>
</evidence>
<evidence type="ECO:0000256" key="7">
    <source>
        <dbReference type="ARBA" id="ARBA00022833"/>
    </source>
</evidence>
<feature type="binding site" evidence="10">
    <location>
        <begin position="199"/>
        <end position="207"/>
    </location>
    <ligand>
        <name>GTP</name>
        <dbReference type="ChEBI" id="CHEBI:37565"/>
    </ligand>
</feature>
<dbReference type="GO" id="GO:0003924">
    <property type="term" value="F:GTPase activity"/>
    <property type="evidence" value="ECO:0007669"/>
    <property type="project" value="UniProtKB-UniRule"/>
</dbReference>
<dbReference type="STRING" id="1903179.BI347_15625"/>
<dbReference type="PROSITE" id="PS50936">
    <property type="entry name" value="ENGC_GTPASE"/>
    <property type="match status" value="1"/>
</dbReference>